<gene>
    <name evidence="4" type="ORF">K7J14_08435</name>
</gene>
<dbReference type="Pfam" id="PF08346">
    <property type="entry name" value="AntA"/>
    <property type="match status" value="1"/>
</dbReference>
<dbReference type="EMBL" id="JAINWA010000003">
    <property type="protein sequence ID" value="MCD1654732.1"/>
    <property type="molecule type" value="Genomic_DNA"/>
</dbReference>
<dbReference type="InterPro" id="IPR013557">
    <property type="entry name" value="AntA/B_antirep"/>
</dbReference>
<proteinExistence type="predicted"/>
<feature type="domain" description="AntA/AntB antirepressor" evidence="3">
    <location>
        <begin position="67"/>
        <end position="136"/>
    </location>
</feature>
<dbReference type="Proteomes" id="UP001198163">
    <property type="component" value="Unassembled WGS sequence"/>
</dbReference>
<evidence type="ECO:0000259" key="3">
    <source>
        <dbReference type="Pfam" id="PF08346"/>
    </source>
</evidence>
<dbReference type="Pfam" id="PF03374">
    <property type="entry name" value="ANT"/>
    <property type="match status" value="1"/>
</dbReference>
<keyword evidence="5" id="KW-1185">Reference proteome</keyword>
<evidence type="ECO:0000313" key="4">
    <source>
        <dbReference type="EMBL" id="MCD1654732.1"/>
    </source>
</evidence>
<evidence type="ECO:0000256" key="1">
    <source>
        <dbReference type="SAM" id="MobiDB-lite"/>
    </source>
</evidence>
<comment type="caution">
    <text evidence="4">The sequence shown here is derived from an EMBL/GenBank/DDBJ whole genome shotgun (WGS) entry which is preliminary data.</text>
</comment>
<feature type="region of interest" description="Disordered" evidence="1">
    <location>
        <begin position="1"/>
        <end position="36"/>
    </location>
</feature>
<feature type="domain" description="Antirepressor protein C-terminal" evidence="2">
    <location>
        <begin position="177"/>
        <end position="276"/>
    </location>
</feature>
<reference evidence="4" key="1">
    <citation type="submission" date="2021-08" db="EMBL/GenBank/DDBJ databases">
        <title>Comparative analyses of Brucepasteria parasyntrophica and Teretinema zuelzerae.</title>
        <authorList>
            <person name="Song Y."/>
            <person name="Brune A."/>
        </authorList>
    </citation>
    <scope>NUCLEOTIDE SEQUENCE</scope>
    <source>
        <strain evidence="4">DSM 1903</strain>
    </source>
</reference>
<protein>
    <submittedName>
        <fullName evidence="4">Phage antirepressor KilAC domain-containing protein</fullName>
    </submittedName>
</protein>
<dbReference type="GO" id="GO:0003677">
    <property type="term" value="F:DNA binding"/>
    <property type="evidence" value="ECO:0007669"/>
    <property type="project" value="InterPro"/>
</dbReference>
<organism evidence="4 5">
    <name type="scientific">Teretinema zuelzerae</name>
    <dbReference type="NCBI Taxonomy" id="156"/>
    <lineage>
        <taxon>Bacteria</taxon>
        <taxon>Pseudomonadati</taxon>
        <taxon>Spirochaetota</taxon>
        <taxon>Spirochaetia</taxon>
        <taxon>Spirochaetales</taxon>
        <taxon>Treponemataceae</taxon>
        <taxon>Teretinema</taxon>
    </lineage>
</organism>
<name>A0AAE3JI53_9SPIR</name>
<evidence type="ECO:0000313" key="5">
    <source>
        <dbReference type="Proteomes" id="UP001198163"/>
    </source>
</evidence>
<dbReference type="RefSeq" id="WP_230755240.1">
    <property type="nucleotide sequence ID" value="NZ_JAINWA010000003.1"/>
</dbReference>
<dbReference type="AlphaFoldDB" id="A0AAE3JI53"/>
<sequence>MTNFVPPAEGYAGDLFSGEQRKPYLGSTSEDESGNVPCVVEHEKTTDTPRKPLELVSLADAAKPFPVDARMLWEALESNRKFTDWMEYQIERNNFQQGIDFFTKLGKTPAGKTGRPSTDYSLTIDAAKHIALMTNTSAGKAVREHFISIENAWNTPEMVMVRGLQAAQEVIRKQAERIASLADDARVARTIAIAEGLKTITEVAKINGIGPRKLFEMLSGRKILYRLRGNWIPHQEYIDLGYFVVKERTYGDEESAHLSSQTYVTGKGEVWLAKRMFPAPAGVQS</sequence>
<accession>A0AAE3JI53</accession>
<evidence type="ECO:0000259" key="2">
    <source>
        <dbReference type="Pfam" id="PF03374"/>
    </source>
</evidence>
<dbReference type="InterPro" id="IPR005039">
    <property type="entry name" value="Ant_C"/>
</dbReference>